<organism evidence="1 2">
    <name type="scientific">Aromia moschata</name>
    <dbReference type="NCBI Taxonomy" id="1265417"/>
    <lineage>
        <taxon>Eukaryota</taxon>
        <taxon>Metazoa</taxon>
        <taxon>Ecdysozoa</taxon>
        <taxon>Arthropoda</taxon>
        <taxon>Hexapoda</taxon>
        <taxon>Insecta</taxon>
        <taxon>Pterygota</taxon>
        <taxon>Neoptera</taxon>
        <taxon>Endopterygota</taxon>
        <taxon>Coleoptera</taxon>
        <taxon>Polyphaga</taxon>
        <taxon>Cucujiformia</taxon>
        <taxon>Chrysomeloidea</taxon>
        <taxon>Cerambycidae</taxon>
        <taxon>Cerambycinae</taxon>
        <taxon>Callichromatini</taxon>
        <taxon>Aromia</taxon>
    </lineage>
</organism>
<keyword evidence="2" id="KW-1185">Reference proteome</keyword>
<evidence type="ECO:0000313" key="2">
    <source>
        <dbReference type="Proteomes" id="UP001162162"/>
    </source>
</evidence>
<reference evidence="1" key="1">
    <citation type="journal article" date="2023" name="Insect Mol. Biol.">
        <title>Genome sequencing provides insights into the evolution of gene families encoding plant cell wall-degrading enzymes in longhorned beetles.</title>
        <authorList>
            <person name="Shin N.R."/>
            <person name="Okamura Y."/>
            <person name="Kirsch R."/>
            <person name="Pauchet Y."/>
        </authorList>
    </citation>
    <scope>NUCLEOTIDE SEQUENCE</scope>
    <source>
        <strain evidence="1">AMC_N1</strain>
    </source>
</reference>
<dbReference type="SUPFAM" id="SSF50494">
    <property type="entry name" value="Trypsin-like serine proteases"/>
    <property type="match status" value="1"/>
</dbReference>
<comment type="caution">
    <text evidence="1">The sequence shown here is derived from an EMBL/GenBank/DDBJ whole genome shotgun (WGS) entry which is preliminary data.</text>
</comment>
<protein>
    <recommendedName>
        <fullName evidence="3">Peptidase S1 domain-containing protein</fullName>
    </recommendedName>
</protein>
<name>A0AAV8ZD14_9CUCU</name>
<dbReference type="AlphaFoldDB" id="A0AAV8ZD14"/>
<dbReference type="InterPro" id="IPR009003">
    <property type="entry name" value="Peptidase_S1_PA"/>
</dbReference>
<evidence type="ECO:0008006" key="3">
    <source>
        <dbReference type="Google" id="ProtNLM"/>
    </source>
</evidence>
<evidence type="ECO:0000313" key="1">
    <source>
        <dbReference type="EMBL" id="KAJ8961833.1"/>
    </source>
</evidence>
<dbReference type="Proteomes" id="UP001162162">
    <property type="component" value="Unassembled WGS sequence"/>
</dbReference>
<sequence length="64" mass="7186">MVCINAKEDLTRSVPLEILDKQYPCMFDIVAIGSFGKLIPNTPDVYIKVAPYISWIEETVWGGP</sequence>
<gene>
    <name evidence="1" type="ORF">NQ318_021448</name>
</gene>
<dbReference type="EMBL" id="JAPWTK010000004">
    <property type="protein sequence ID" value="KAJ8961833.1"/>
    <property type="molecule type" value="Genomic_DNA"/>
</dbReference>
<accession>A0AAV8ZD14</accession>
<proteinExistence type="predicted"/>